<dbReference type="Gene3D" id="1.20.120.50">
    <property type="entry name" value="Hemerythrin-like"/>
    <property type="match status" value="1"/>
</dbReference>
<keyword evidence="3" id="KW-0408">Iron</keyword>
<keyword evidence="4" id="KW-1133">Transmembrane helix</keyword>
<dbReference type="AlphaFoldDB" id="A0A3S3SSQ8"/>
<dbReference type="Pfam" id="PF01814">
    <property type="entry name" value="Hemerythrin"/>
    <property type="match status" value="1"/>
</dbReference>
<dbReference type="CDD" id="cd12107">
    <property type="entry name" value="Hemerythrin"/>
    <property type="match status" value="1"/>
</dbReference>
<dbReference type="GO" id="GO:0046872">
    <property type="term" value="F:metal ion binding"/>
    <property type="evidence" value="ECO:0007669"/>
    <property type="project" value="UniProtKB-KW"/>
</dbReference>
<comment type="caution">
    <text evidence="6">The sequence shown here is derived from an EMBL/GenBank/DDBJ whole genome shotgun (WGS) entry which is preliminary data.</text>
</comment>
<evidence type="ECO:0000259" key="5">
    <source>
        <dbReference type="Pfam" id="PF01814"/>
    </source>
</evidence>
<evidence type="ECO:0000256" key="3">
    <source>
        <dbReference type="ARBA" id="ARBA00023004"/>
    </source>
</evidence>
<evidence type="ECO:0000313" key="6">
    <source>
        <dbReference type="EMBL" id="RWX49185.1"/>
    </source>
</evidence>
<protein>
    <submittedName>
        <fullName evidence="6">Hemerythrin-like metal-binding domain protein</fullName>
    </submittedName>
</protein>
<dbReference type="SUPFAM" id="SSF47188">
    <property type="entry name" value="Hemerythrin-like"/>
    <property type="match status" value="1"/>
</dbReference>
<dbReference type="PANTHER" id="PTHR37164:SF1">
    <property type="entry name" value="BACTERIOHEMERYTHRIN"/>
    <property type="match status" value="1"/>
</dbReference>
<gene>
    <name evidence="6" type="ORF">VT98_10711</name>
</gene>
<dbReference type="InterPro" id="IPR012312">
    <property type="entry name" value="Hemerythrin-like"/>
</dbReference>
<feature type="transmembrane region" description="Helical" evidence="4">
    <location>
        <begin position="20"/>
        <end position="37"/>
    </location>
</feature>
<accession>A0A3S3SSQ8</accession>
<dbReference type="InterPro" id="IPR012827">
    <property type="entry name" value="Hemerythrin_metal-bd"/>
</dbReference>
<dbReference type="InterPro" id="IPR050669">
    <property type="entry name" value="Hemerythrin"/>
</dbReference>
<dbReference type="PANTHER" id="PTHR37164">
    <property type="entry name" value="BACTERIOHEMERYTHRIN"/>
    <property type="match status" value="1"/>
</dbReference>
<keyword evidence="4" id="KW-0812">Transmembrane</keyword>
<name>A0A3S3SSQ8_9BACT</name>
<evidence type="ECO:0000256" key="4">
    <source>
        <dbReference type="SAM" id="Phobius"/>
    </source>
</evidence>
<dbReference type="EMBL" id="MTKP01000071">
    <property type="protein sequence ID" value="RWX49185.1"/>
    <property type="molecule type" value="Genomic_DNA"/>
</dbReference>
<proteinExistence type="inferred from homology"/>
<organism evidence="6 7">
    <name type="scientific">Candidatus Electrothrix communis</name>
    <dbReference type="NCBI Taxonomy" id="1859133"/>
    <lineage>
        <taxon>Bacteria</taxon>
        <taxon>Pseudomonadati</taxon>
        <taxon>Thermodesulfobacteriota</taxon>
        <taxon>Desulfobulbia</taxon>
        <taxon>Desulfobulbales</taxon>
        <taxon>Desulfobulbaceae</taxon>
        <taxon>Candidatus Electrothrix</taxon>
    </lineage>
</organism>
<evidence type="ECO:0000256" key="2">
    <source>
        <dbReference type="ARBA" id="ARBA00022723"/>
    </source>
</evidence>
<dbReference type="InterPro" id="IPR035938">
    <property type="entry name" value="Hemerythrin-like_sf"/>
</dbReference>
<keyword evidence="2" id="KW-0479">Metal-binding</keyword>
<comment type="similarity">
    <text evidence="1">Belongs to the hemerythrin family.</text>
</comment>
<dbReference type="NCBIfam" id="TIGR02481">
    <property type="entry name" value="hemeryth_dom"/>
    <property type="match status" value="1"/>
</dbReference>
<sequence>MSIVRPIFDAYRDWYKPEWLYQSMPFLYISSGVLAIARLRNEMGLFSGGILIMTSAVVLSQRYSYRRQRAQEEAEKEEENREFKVLGTLVWRSSFNCGNKLIDGQHQSLFRAANKITEAIIDDAQEIDYDTILLKLLGDIQRHFRDEEKFLDAMVPEIAPLHKDTHRKLLSQIMSFVNGIREEEATSRELVRFLIVDVIANHIMKEDLKWQEKLKTDELFPMSILV</sequence>
<dbReference type="Proteomes" id="UP000288086">
    <property type="component" value="Unassembled WGS sequence"/>
</dbReference>
<keyword evidence="4" id="KW-0472">Membrane</keyword>
<evidence type="ECO:0000256" key="1">
    <source>
        <dbReference type="ARBA" id="ARBA00010587"/>
    </source>
</evidence>
<evidence type="ECO:0000313" key="7">
    <source>
        <dbReference type="Proteomes" id="UP000288086"/>
    </source>
</evidence>
<keyword evidence="7" id="KW-1185">Reference proteome</keyword>
<feature type="domain" description="Hemerythrin-like" evidence="5">
    <location>
        <begin position="99"/>
        <end position="212"/>
    </location>
</feature>
<feature type="transmembrane region" description="Helical" evidence="4">
    <location>
        <begin position="43"/>
        <end position="60"/>
    </location>
</feature>
<reference evidence="6 7" key="1">
    <citation type="submission" date="2017-01" db="EMBL/GenBank/DDBJ databases">
        <title>The cable genome- insights into the physiology and evolution of filamentous bacteria capable of sulfide oxidation via long distance electron transfer.</title>
        <authorList>
            <person name="Schreiber L."/>
            <person name="Bjerg J.T."/>
            <person name="Boggild A."/>
            <person name="Van De Vossenberg J."/>
            <person name="Meysman F."/>
            <person name="Nielsen L.P."/>
            <person name="Schramm A."/>
            <person name="Kjeldsen K.U."/>
        </authorList>
    </citation>
    <scope>NUCLEOTIDE SEQUENCE [LARGE SCALE GENOMIC DNA]</scope>
    <source>
        <strain evidence="6">A1</strain>
    </source>
</reference>